<accession>A0A0J9TGZ8</accession>
<dbReference type="EMBL" id="KQ235014">
    <property type="protein sequence ID" value="KMZ94875.1"/>
    <property type="molecule type" value="Genomic_DNA"/>
</dbReference>
<reference evidence="1 2" key="1">
    <citation type="submission" date="2011-08" db="EMBL/GenBank/DDBJ databases">
        <title>The Genome Sequence of Plasmodium vivax Mauritania I.</title>
        <authorList>
            <consortium name="The Broad Institute Genome Sequencing Platform"/>
            <consortium name="The Broad Institute Genome Sequencing Center for Infectious Disease"/>
            <person name="Neafsey D."/>
            <person name="Carlton J."/>
            <person name="Barnwell J."/>
            <person name="Collins W."/>
            <person name="Escalante A."/>
            <person name="Mullikin J."/>
            <person name="Saul A."/>
            <person name="Guigo R."/>
            <person name="Camara F."/>
            <person name="Young S.K."/>
            <person name="Zeng Q."/>
            <person name="Gargeya S."/>
            <person name="Fitzgerald M."/>
            <person name="Haas B."/>
            <person name="Abouelleil A."/>
            <person name="Alvarado L."/>
            <person name="Arachchi H.M."/>
            <person name="Berlin A."/>
            <person name="Brown A."/>
            <person name="Chapman S.B."/>
            <person name="Chen Z."/>
            <person name="Dunbar C."/>
            <person name="Freedman E."/>
            <person name="Gearin G."/>
            <person name="Gellesch M."/>
            <person name="Goldberg J."/>
            <person name="Griggs A."/>
            <person name="Gujja S."/>
            <person name="Heiman D."/>
            <person name="Howarth C."/>
            <person name="Larson L."/>
            <person name="Lui A."/>
            <person name="MacDonald P.J.P."/>
            <person name="Montmayeur A."/>
            <person name="Murphy C."/>
            <person name="Neiman D."/>
            <person name="Pearson M."/>
            <person name="Priest M."/>
            <person name="Roberts A."/>
            <person name="Saif S."/>
            <person name="Shea T."/>
            <person name="Shenoy N."/>
            <person name="Sisk P."/>
            <person name="Stolte C."/>
            <person name="Sykes S."/>
            <person name="Wortman J."/>
            <person name="Nusbaum C."/>
            <person name="Birren B."/>
        </authorList>
    </citation>
    <scope>NUCLEOTIDE SEQUENCE [LARGE SCALE GENOMIC DNA]</scope>
    <source>
        <strain evidence="1 2">Mauritania I</strain>
    </source>
</reference>
<sequence length="234" mass="28066">MDLHINGNMLPNVRKVLFFFVNFEDARKKLPSYIIYEKFKNKNNTETSSTLQKVNENSENDETKYNDNVNDFCNKFSWNLENLSEITDKKLKYRDECSYLSYWAYEEIKSIFGTLDNYNKKRHIINKLNKIVSDISNRASTKKPCYIYFGNEFDKWDEWKQLHDYFKNSEHILSLVTEPNCNGCNKFCNYVKHIKTLYDKYERGCCLWGSCDDYINCDDKYNPSELLKRLKCEE</sequence>
<dbReference type="OrthoDB" id="380780at2759"/>
<name>A0A0J9TGZ8_PLAVI</name>
<proteinExistence type="predicted"/>
<evidence type="ECO:0000313" key="1">
    <source>
        <dbReference type="EMBL" id="KMZ94875.1"/>
    </source>
</evidence>
<evidence type="ECO:0000313" key="2">
    <source>
        <dbReference type="Proteomes" id="UP000053776"/>
    </source>
</evidence>
<dbReference type="InterPro" id="IPR008780">
    <property type="entry name" value="Plasmodium_Vir"/>
</dbReference>
<protein>
    <submittedName>
        <fullName evidence="1">Variable surface protein Vir24</fullName>
    </submittedName>
</protein>
<dbReference type="Proteomes" id="UP000053776">
    <property type="component" value="Unassembled WGS sequence"/>
</dbReference>
<dbReference type="Pfam" id="PF05795">
    <property type="entry name" value="Plasmodium_Vir"/>
    <property type="match status" value="1"/>
</dbReference>
<dbReference type="AlphaFoldDB" id="A0A0J9TGZ8"/>
<gene>
    <name evidence="1" type="ORF">PVMG_02764</name>
</gene>
<organism evidence="1 2">
    <name type="scientific">Plasmodium vivax Mauritania I</name>
    <dbReference type="NCBI Taxonomy" id="1035515"/>
    <lineage>
        <taxon>Eukaryota</taxon>
        <taxon>Sar</taxon>
        <taxon>Alveolata</taxon>
        <taxon>Apicomplexa</taxon>
        <taxon>Aconoidasida</taxon>
        <taxon>Haemosporida</taxon>
        <taxon>Plasmodiidae</taxon>
        <taxon>Plasmodium</taxon>
        <taxon>Plasmodium (Plasmodium)</taxon>
    </lineage>
</organism>